<accession>A0A8X6QDX9</accession>
<dbReference type="SUPFAM" id="SSF56672">
    <property type="entry name" value="DNA/RNA polymerases"/>
    <property type="match status" value="1"/>
</dbReference>
<dbReference type="EMBL" id="BMAW01029784">
    <property type="protein sequence ID" value="GFU13723.1"/>
    <property type="molecule type" value="Genomic_DNA"/>
</dbReference>
<protein>
    <recommendedName>
        <fullName evidence="3">Peptidase aspartic putative domain-containing protein</fullName>
    </recommendedName>
</protein>
<gene>
    <name evidence="1" type="primary">AVEN_212345_1</name>
    <name evidence="1" type="ORF">NPIL_59501</name>
</gene>
<dbReference type="InterPro" id="IPR043502">
    <property type="entry name" value="DNA/RNA_pol_sf"/>
</dbReference>
<dbReference type="OrthoDB" id="8039504at2759"/>
<comment type="caution">
    <text evidence="1">The sequence shown here is derived from an EMBL/GenBank/DDBJ whole genome shotgun (WGS) entry which is preliminary data.</text>
</comment>
<sequence length="644" mass="74117">MNTFEKLKAKRSALRGSITKFIAKTESILDSSVEDTDSDEILELLEHINKKENDLNIVNSEIEIAITDPTVFDNEFKTSEEYSDKITIIKFRIKSRIQKLNALDNNVVEKRENRPSQSACLKLPKLSIKPFYASSENKTLNIRILLDSGSERTFILREVAEALNLKPIRKERLLLYSFGKKNPEPSDFDLVQLQLKNPHNPNHRILIEALITQHISGASLDSRFLVNKIKMLAEVSGLEPADSGKGKIQLLLGMDFFCEVIRGAPVRITKGLFAQKNLFGNIICGALPNMTSKKSSACFGVSVEDDLNQHLRTLWEIDDNLGLELQSLLSYLERKPPCTKRAVLKSAAHIFDPIGFISPFVVRIKCLLQKLWTKGLGWDEEFPDELQQNWLQWCKEITLFSEFKIPRYYFPNMELNFDNVQLHVFGDANPACYGAVAYFRFENNLREIYTSFIISKSRVAPLKKLTLPRLELMAALIASRLVKYLTKLFPKIKRLFLWSDSTIVLHWIKGSAHNWKPFVANRVTEIQENTDPLDWRHCDGKLNPADLITRGCDAEELLYSTHWFCGPPFLSLPEEKWPISKLPPSKTIEGQSERRSKIEISLHCATEKNENGREPVLKFENYSSWERLRRLTAWIQRFCRNARK</sequence>
<dbReference type="PANTHER" id="PTHR47331">
    <property type="entry name" value="PHD-TYPE DOMAIN-CONTAINING PROTEIN"/>
    <property type="match status" value="1"/>
</dbReference>
<dbReference type="InterPro" id="IPR008042">
    <property type="entry name" value="Retrotrans_Pao"/>
</dbReference>
<name>A0A8X6QDX9_NEPPI</name>
<evidence type="ECO:0008006" key="3">
    <source>
        <dbReference type="Google" id="ProtNLM"/>
    </source>
</evidence>
<dbReference type="InterPro" id="IPR021109">
    <property type="entry name" value="Peptidase_aspartic_dom_sf"/>
</dbReference>
<dbReference type="PANTHER" id="PTHR47331:SF1">
    <property type="entry name" value="GAG-LIKE PROTEIN"/>
    <property type="match status" value="1"/>
</dbReference>
<reference evidence="1" key="1">
    <citation type="submission" date="2020-08" db="EMBL/GenBank/DDBJ databases">
        <title>Multicomponent nature underlies the extraordinary mechanical properties of spider dragline silk.</title>
        <authorList>
            <person name="Kono N."/>
            <person name="Nakamura H."/>
            <person name="Mori M."/>
            <person name="Yoshida Y."/>
            <person name="Ohtoshi R."/>
            <person name="Malay A.D."/>
            <person name="Moran D.A.P."/>
            <person name="Tomita M."/>
            <person name="Numata K."/>
            <person name="Arakawa K."/>
        </authorList>
    </citation>
    <scope>NUCLEOTIDE SEQUENCE</scope>
</reference>
<dbReference type="AlphaFoldDB" id="A0A8X6QDX9"/>
<feature type="non-terminal residue" evidence="1">
    <location>
        <position position="1"/>
    </location>
</feature>
<evidence type="ECO:0000313" key="1">
    <source>
        <dbReference type="EMBL" id="GFU13723.1"/>
    </source>
</evidence>
<dbReference type="Pfam" id="PF05380">
    <property type="entry name" value="Peptidase_A17"/>
    <property type="match status" value="1"/>
</dbReference>
<dbReference type="Gene3D" id="2.40.70.10">
    <property type="entry name" value="Acid Proteases"/>
    <property type="match status" value="1"/>
</dbReference>
<evidence type="ECO:0000313" key="2">
    <source>
        <dbReference type="Proteomes" id="UP000887013"/>
    </source>
</evidence>
<keyword evidence="2" id="KW-1185">Reference proteome</keyword>
<dbReference type="Proteomes" id="UP000887013">
    <property type="component" value="Unassembled WGS sequence"/>
</dbReference>
<proteinExistence type="predicted"/>
<organism evidence="1 2">
    <name type="scientific">Nephila pilipes</name>
    <name type="common">Giant wood spider</name>
    <name type="synonym">Nephila maculata</name>
    <dbReference type="NCBI Taxonomy" id="299642"/>
    <lineage>
        <taxon>Eukaryota</taxon>
        <taxon>Metazoa</taxon>
        <taxon>Ecdysozoa</taxon>
        <taxon>Arthropoda</taxon>
        <taxon>Chelicerata</taxon>
        <taxon>Arachnida</taxon>
        <taxon>Araneae</taxon>
        <taxon>Araneomorphae</taxon>
        <taxon>Entelegynae</taxon>
        <taxon>Araneoidea</taxon>
        <taxon>Nephilidae</taxon>
        <taxon>Nephila</taxon>
    </lineage>
</organism>
<dbReference type="GO" id="GO:0071897">
    <property type="term" value="P:DNA biosynthetic process"/>
    <property type="evidence" value="ECO:0007669"/>
    <property type="project" value="UniProtKB-ARBA"/>
</dbReference>